<dbReference type="PROSITE" id="PS01186">
    <property type="entry name" value="EGF_2"/>
    <property type="match status" value="1"/>
</dbReference>
<name>A0A4E0RX92_FASHE</name>
<dbReference type="Proteomes" id="UP000230066">
    <property type="component" value="Unassembled WGS sequence"/>
</dbReference>
<keyword evidence="7 9" id="KW-0472">Membrane</keyword>
<dbReference type="Gene3D" id="2.10.25.140">
    <property type="match status" value="1"/>
</dbReference>
<gene>
    <name evidence="12" type="ORF">D915_001336</name>
</gene>
<dbReference type="PANTHER" id="PTHR24033">
    <property type="entry name" value="EGF-LIKE DOMAIN-CONTAINING PROTEIN"/>
    <property type="match status" value="1"/>
</dbReference>
<feature type="domain" description="DSL" evidence="11">
    <location>
        <begin position="221"/>
        <end position="262"/>
    </location>
</feature>
<keyword evidence="3 7" id="KW-0677">Repeat</keyword>
<accession>A0A4E0RX92</accession>
<feature type="disulfide bond" evidence="6">
    <location>
        <begin position="223"/>
        <end position="232"/>
    </location>
</feature>
<comment type="caution">
    <text evidence="12">The sequence shown here is derived from an EMBL/GenBank/DDBJ whole genome shotgun (WGS) entry which is preliminary data.</text>
</comment>
<evidence type="ECO:0000256" key="6">
    <source>
        <dbReference type="PROSITE-ProRule" id="PRU00377"/>
    </source>
</evidence>
<dbReference type="SMART" id="SM00181">
    <property type="entry name" value="EGF"/>
    <property type="match status" value="3"/>
</dbReference>
<feature type="domain" description="EGF-like" evidence="10">
    <location>
        <begin position="264"/>
        <end position="301"/>
    </location>
</feature>
<reference evidence="12" key="1">
    <citation type="submission" date="2019-03" db="EMBL/GenBank/DDBJ databases">
        <title>Improved annotation for the trematode Fasciola hepatica.</title>
        <authorList>
            <person name="Choi Y.-J."/>
            <person name="Martin J."/>
            <person name="Mitreva M."/>
        </authorList>
    </citation>
    <scope>NUCLEOTIDE SEQUENCE [LARGE SCALE GENOMIC DNA]</scope>
</reference>
<dbReference type="InterPro" id="IPR001774">
    <property type="entry name" value="DSL"/>
</dbReference>
<protein>
    <recommendedName>
        <fullName evidence="7">Delta-like protein</fullName>
    </recommendedName>
</protein>
<feature type="compositionally biased region" description="Basic and acidic residues" evidence="8">
    <location>
        <begin position="550"/>
        <end position="563"/>
    </location>
</feature>
<evidence type="ECO:0000256" key="8">
    <source>
        <dbReference type="SAM" id="MobiDB-lite"/>
    </source>
</evidence>
<feature type="transmembrane region" description="Helical" evidence="9">
    <location>
        <begin position="409"/>
        <end position="435"/>
    </location>
</feature>
<comment type="function">
    <text evidence="7">Putative Notch ligand involved in the mediation of Notch signaling.</text>
</comment>
<dbReference type="GO" id="GO:0016020">
    <property type="term" value="C:membrane"/>
    <property type="evidence" value="ECO:0007669"/>
    <property type="project" value="UniProtKB-SubCell"/>
</dbReference>
<dbReference type="SMART" id="SM00051">
    <property type="entry name" value="DSL"/>
    <property type="match status" value="1"/>
</dbReference>
<dbReference type="PROSITE" id="PS51051">
    <property type="entry name" value="DSL"/>
    <property type="match status" value="1"/>
</dbReference>
<evidence type="ECO:0000256" key="2">
    <source>
        <dbReference type="ARBA" id="ARBA00022536"/>
    </source>
</evidence>
<keyword evidence="1 7" id="KW-0217">Developmental protein</keyword>
<feature type="region of interest" description="Disordered" evidence="8">
    <location>
        <begin position="546"/>
        <end position="565"/>
    </location>
</feature>
<keyword evidence="4 5" id="KW-1015">Disulfide bond</keyword>
<dbReference type="InterPro" id="IPR000742">
    <property type="entry name" value="EGF"/>
</dbReference>
<evidence type="ECO:0000256" key="1">
    <source>
        <dbReference type="ARBA" id="ARBA00022473"/>
    </source>
</evidence>
<dbReference type="Pfam" id="PF00008">
    <property type="entry name" value="EGF"/>
    <property type="match status" value="1"/>
</dbReference>
<feature type="disulfide bond" evidence="5">
    <location>
        <begin position="369"/>
        <end position="386"/>
    </location>
</feature>
<evidence type="ECO:0000256" key="9">
    <source>
        <dbReference type="SAM" id="Phobius"/>
    </source>
</evidence>
<evidence type="ECO:0000259" key="11">
    <source>
        <dbReference type="PROSITE" id="PS51051"/>
    </source>
</evidence>
<dbReference type="Pfam" id="PF01414">
    <property type="entry name" value="DSL"/>
    <property type="match status" value="1"/>
</dbReference>
<dbReference type="CDD" id="cd00054">
    <property type="entry name" value="EGF_CA"/>
    <property type="match status" value="1"/>
</dbReference>
<keyword evidence="7 9" id="KW-1133">Transmembrane helix</keyword>
<dbReference type="PANTHER" id="PTHR24033:SF224">
    <property type="entry name" value="C-TYPE LECTIN"/>
    <property type="match status" value="1"/>
</dbReference>
<comment type="subcellular location">
    <subcellularLocation>
        <location evidence="7">Membrane</location>
        <topology evidence="7">Single-pass type I membrane protein</topology>
    </subcellularLocation>
</comment>
<comment type="caution">
    <text evidence="5">Lacks conserved residue(s) required for the propagation of feature annotation.</text>
</comment>
<proteinExistence type="predicted"/>
<evidence type="ECO:0000256" key="7">
    <source>
        <dbReference type="RuleBase" id="RU280815"/>
    </source>
</evidence>
<feature type="disulfide bond" evidence="5">
    <location>
        <begin position="332"/>
        <end position="341"/>
    </location>
</feature>
<evidence type="ECO:0000313" key="13">
    <source>
        <dbReference type="Proteomes" id="UP000230066"/>
    </source>
</evidence>
<feature type="disulfide bond" evidence="5">
    <location>
        <begin position="273"/>
        <end position="290"/>
    </location>
</feature>
<feature type="domain" description="EGF-like" evidence="10">
    <location>
        <begin position="303"/>
        <end position="342"/>
    </location>
</feature>
<dbReference type="GO" id="GO:0007154">
    <property type="term" value="P:cell communication"/>
    <property type="evidence" value="ECO:0007669"/>
    <property type="project" value="InterPro"/>
</dbReference>
<dbReference type="Gene3D" id="2.10.25.10">
    <property type="entry name" value="Laminin"/>
    <property type="match status" value="2"/>
</dbReference>
<dbReference type="AlphaFoldDB" id="A0A4E0RX92"/>
<keyword evidence="13" id="KW-1185">Reference proteome</keyword>
<evidence type="ECO:0000256" key="4">
    <source>
        <dbReference type="ARBA" id="ARBA00023157"/>
    </source>
</evidence>
<feature type="domain" description="EGF-like" evidence="10">
    <location>
        <begin position="361"/>
        <end position="398"/>
    </location>
</feature>
<keyword evidence="2 5" id="KW-0245">EGF-like domain</keyword>
<feature type="disulfide bond" evidence="5">
    <location>
        <begin position="388"/>
        <end position="397"/>
    </location>
</feature>
<sequence>MWVRLCERAHLSALWEPAHSIQLNSIRLSMKLWFLDTFGFSRTMPLQAVIWYGRILSLLWLGGVQIQSKEYGGAYLLIEWIYRNPGSLLEDGRICDRLGNPHCDVFFTLCLRNAAEKRTRRDAEQCLLHQSTTQYYDNVEYLEFRDGNAVRVFIPNPVPVLYTFEISISDIDLLHRTQPIGSFIAEGFYLSNNGITTSVPMRRKNQQYSNIRLELRVMMTLKCVDNFYGEHCTKECVPNTAVYKCDDDGNRVCMPGYFGELCDKEDSCLYEPCAEHATCVNKADGHGRICQCNGNEGPECYPGYDPCSSAPCQHGGECQRMGQYNESFDCICAGVWTGYRCTDRRLACTEELERLNLEANNTNGAISVCLNGGECLEYTDQLAFRCVCEEGWTGARCEESQTETRQTGMLSLILTTFIGAVLLILTVVLIAIFIWRYRTSRRRAKMLEKHGGIVYFHANSTSSGTMNSLMGSPGLFVNQIYGTGTEAQPVIVVGSNVGNKKNLHDVYDECDPLGLSMKNNVYGTAFGADVPSSPDGRMTITTRSSLHSTNAEHEAPPLPERPKNLSLGLSRHSSICFTESGRDSGTAYSVDGSTINLIHNSGERKKPTVYRPISPITYMPSTFVPKSAPLPPPPTDV</sequence>
<dbReference type="PROSITE" id="PS50026">
    <property type="entry name" value="EGF_3"/>
    <property type="match status" value="3"/>
</dbReference>
<keyword evidence="7 9" id="KW-0812">Transmembrane</keyword>
<evidence type="ECO:0000256" key="3">
    <source>
        <dbReference type="ARBA" id="ARBA00022737"/>
    </source>
</evidence>
<dbReference type="InterPro" id="IPR051830">
    <property type="entry name" value="NOTCH_homolog"/>
</dbReference>
<dbReference type="EMBL" id="JXXN02000292">
    <property type="protein sequence ID" value="THD27888.1"/>
    <property type="molecule type" value="Genomic_DNA"/>
</dbReference>
<organism evidence="12 13">
    <name type="scientific">Fasciola hepatica</name>
    <name type="common">Liver fluke</name>
    <dbReference type="NCBI Taxonomy" id="6192"/>
    <lineage>
        <taxon>Eukaryota</taxon>
        <taxon>Metazoa</taxon>
        <taxon>Spiralia</taxon>
        <taxon>Lophotrochozoa</taxon>
        <taxon>Platyhelminthes</taxon>
        <taxon>Trematoda</taxon>
        <taxon>Digenea</taxon>
        <taxon>Plagiorchiida</taxon>
        <taxon>Echinostomata</taxon>
        <taxon>Echinostomatoidea</taxon>
        <taxon>Fasciolidae</taxon>
        <taxon>Fasciola</taxon>
    </lineage>
</organism>
<evidence type="ECO:0000256" key="5">
    <source>
        <dbReference type="PROSITE-ProRule" id="PRU00076"/>
    </source>
</evidence>
<feature type="disulfide bond" evidence="6">
    <location>
        <begin position="253"/>
        <end position="262"/>
    </location>
</feature>
<evidence type="ECO:0000259" key="10">
    <source>
        <dbReference type="PROSITE" id="PS50026"/>
    </source>
</evidence>
<keyword evidence="7" id="KW-0732">Signal</keyword>
<dbReference type="SUPFAM" id="SSF57196">
    <property type="entry name" value="EGF/Laminin"/>
    <property type="match status" value="2"/>
</dbReference>
<evidence type="ECO:0000313" key="12">
    <source>
        <dbReference type="EMBL" id="THD27888.1"/>
    </source>
</evidence>
<dbReference type="PROSITE" id="PS00022">
    <property type="entry name" value="EGF_1"/>
    <property type="match status" value="1"/>
</dbReference>